<gene>
    <name evidence="1" type="ORF">E8L99_16245</name>
</gene>
<evidence type="ECO:0000313" key="1">
    <source>
        <dbReference type="EMBL" id="QCK87197.1"/>
    </source>
</evidence>
<proteinExistence type="predicted"/>
<keyword evidence="2" id="KW-1185">Reference proteome</keyword>
<dbReference type="RefSeq" id="WP_137100526.1">
    <property type="nucleotide sequence ID" value="NZ_CP039865.1"/>
</dbReference>
<dbReference type="Pfam" id="PF10098">
    <property type="entry name" value="DUF2336"/>
    <property type="match status" value="1"/>
</dbReference>
<organism evidence="1 2">
    <name type="scientific">Phreatobacter aquaticus</name>
    <dbReference type="NCBI Taxonomy" id="2570229"/>
    <lineage>
        <taxon>Bacteria</taxon>
        <taxon>Pseudomonadati</taxon>
        <taxon>Pseudomonadota</taxon>
        <taxon>Alphaproteobacteria</taxon>
        <taxon>Hyphomicrobiales</taxon>
        <taxon>Phreatobacteraceae</taxon>
        <taxon>Phreatobacter</taxon>
    </lineage>
</organism>
<dbReference type="InterPro" id="IPR019285">
    <property type="entry name" value="DUF2336"/>
</dbReference>
<name>A0A4D7QQM2_9HYPH</name>
<protein>
    <submittedName>
        <fullName evidence="1">DUF2336 domain-containing protein</fullName>
    </submittedName>
</protein>
<dbReference type="AlphaFoldDB" id="A0A4D7QQM2"/>
<dbReference type="KEGG" id="paqt:E8L99_16245"/>
<evidence type="ECO:0000313" key="2">
    <source>
        <dbReference type="Proteomes" id="UP000298588"/>
    </source>
</evidence>
<accession>A0A4D7QQM2</accession>
<dbReference type="OrthoDB" id="7888976at2"/>
<dbReference type="Proteomes" id="UP000298588">
    <property type="component" value="Chromosome"/>
</dbReference>
<dbReference type="EMBL" id="CP039865">
    <property type="protein sequence ID" value="QCK87197.1"/>
    <property type="molecule type" value="Genomic_DNA"/>
</dbReference>
<reference evidence="1 2" key="1">
    <citation type="submission" date="2019-04" db="EMBL/GenBank/DDBJ databases">
        <title>Phreatobacter aquaticus sp. nov.</title>
        <authorList>
            <person name="Choi A."/>
            <person name="Baek K."/>
        </authorList>
    </citation>
    <scope>NUCLEOTIDE SEQUENCE [LARGE SCALE GENOMIC DNA]</scope>
    <source>
        <strain evidence="1 2">NMCR1094</strain>
    </source>
</reference>
<sequence>MLDDLKHLATEREPDKRLALLRSITDLYLDQVTPPSDSEEYLFGEIVTRVLRDMPDDHRVSYSERIAPSSRAPVNVLGTLAHDPQIAVAGPVLSQSPILPHVQLAEVASTGSDDHLQAIVRRASLPASLTDILIQRGSRIVRHGVTGHPRAEISRDSMSTLIGLARYDVTLGALLVDRPDLSPEAARKLAPLVSEALALQLSLRQARSPTRPQPTFEHQTAKRIADNLEAEEILAAIGTATIALGDALARLCDQKRIFDVALVIGKASGFQAAFVLQTLVSKDINLIMVLLRSLELDYSVLEGVLILRADRRCEPLNIPADLADRYDAIELAEAQRALRFLKVRMTTRF</sequence>